<dbReference type="InterPro" id="IPR009011">
    <property type="entry name" value="Man6P_isomerase_rcpt-bd_dom_sf"/>
</dbReference>
<reference evidence="11" key="1">
    <citation type="submission" date="2025-08" db="UniProtKB">
        <authorList>
            <consortium name="RefSeq"/>
        </authorList>
    </citation>
    <scope>IDENTIFICATION</scope>
</reference>
<evidence type="ECO:0000313" key="10">
    <source>
        <dbReference type="Proteomes" id="UP000515204"/>
    </source>
</evidence>
<proteinExistence type="predicted"/>
<accession>A0A6P3WNT2</accession>
<feature type="coiled-coil region" evidence="5">
    <location>
        <begin position="166"/>
        <end position="206"/>
    </location>
</feature>
<evidence type="ECO:0000256" key="3">
    <source>
        <dbReference type="ARBA" id="ARBA00022824"/>
    </source>
</evidence>
<dbReference type="SUPFAM" id="SSF57424">
    <property type="entry name" value="LDL receptor-like module"/>
    <property type="match status" value="1"/>
</dbReference>
<dbReference type="InterPro" id="IPR018247">
    <property type="entry name" value="EF_Hand_1_Ca_BS"/>
</dbReference>
<dbReference type="PROSITE" id="PS50222">
    <property type="entry name" value="EF_HAND_2"/>
    <property type="match status" value="1"/>
</dbReference>
<evidence type="ECO:0000256" key="2">
    <source>
        <dbReference type="ARBA" id="ARBA00022729"/>
    </source>
</evidence>
<dbReference type="Pfam" id="PF12999">
    <property type="entry name" value="PRKCSH-like"/>
    <property type="match status" value="1"/>
</dbReference>
<feature type="region of interest" description="Disordered" evidence="6">
    <location>
        <begin position="524"/>
        <end position="552"/>
    </location>
</feature>
<protein>
    <recommendedName>
        <fullName evidence="1">Glucosidase 2 subunit beta</fullName>
    </recommendedName>
</protein>
<evidence type="ECO:0000256" key="1">
    <source>
        <dbReference type="ARBA" id="ARBA00022387"/>
    </source>
</evidence>
<dbReference type="Gene3D" id="4.10.400.10">
    <property type="entry name" value="Low-density Lipoprotein Receptor"/>
    <property type="match status" value="1"/>
</dbReference>
<dbReference type="GO" id="GO:0017177">
    <property type="term" value="C:glucosidase II complex"/>
    <property type="evidence" value="ECO:0007669"/>
    <property type="project" value="TreeGrafter"/>
</dbReference>
<dbReference type="PANTHER" id="PTHR12630">
    <property type="entry name" value="N-LINKED OLIGOSACCHARIDE PROCESSING"/>
    <property type="match status" value="1"/>
</dbReference>
<evidence type="ECO:0000256" key="7">
    <source>
        <dbReference type="SAM" id="SignalP"/>
    </source>
</evidence>
<keyword evidence="3" id="KW-0256">Endoplasmic reticulum</keyword>
<evidence type="ECO:0000313" key="11">
    <source>
        <dbReference type="RefSeq" id="XP_014467688.1"/>
    </source>
</evidence>
<dbReference type="GeneID" id="106740806"/>
<dbReference type="KEGG" id="dqu:106740806"/>
<dbReference type="InterPro" id="IPR028146">
    <property type="entry name" value="PRKCSH_N"/>
</dbReference>
<dbReference type="InterPro" id="IPR002048">
    <property type="entry name" value="EF_hand_dom"/>
</dbReference>
<dbReference type="RefSeq" id="XP_014467688.1">
    <property type="nucleotide sequence ID" value="XM_014612202.1"/>
</dbReference>
<dbReference type="OrthoDB" id="28322at2759"/>
<keyword evidence="4" id="KW-1015">Disulfide bond</keyword>
<dbReference type="CTD" id="35056"/>
<feature type="compositionally biased region" description="Polar residues" evidence="6">
    <location>
        <begin position="526"/>
        <end position="540"/>
    </location>
</feature>
<dbReference type="GO" id="GO:0006491">
    <property type="term" value="P:N-glycan processing"/>
    <property type="evidence" value="ECO:0007669"/>
    <property type="project" value="TreeGrafter"/>
</dbReference>
<feature type="domain" description="MRH" evidence="9">
    <location>
        <begin position="417"/>
        <end position="519"/>
    </location>
</feature>
<evidence type="ECO:0000259" key="9">
    <source>
        <dbReference type="PROSITE" id="PS51914"/>
    </source>
</evidence>
<dbReference type="InterPro" id="IPR036055">
    <property type="entry name" value="LDL_receptor-like_sf"/>
</dbReference>
<organism evidence="10 11">
    <name type="scientific">Dinoponera quadriceps</name>
    <name type="common">South American ant</name>
    <dbReference type="NCBI Taxonomy" id="609295"/>
    <lineage>
        <taxon>Eukaryota</taxon>
        <taxon>Metazoa</taxon>
        <taxon>Ecdysozoa</taxon>
        <taxon>Arthropoda</taxon>
        <taxon>Hexapoda</taxon>
        <taxon>Insecta</taxon>
        <taxon>Pterygota</taxon>
        <taxon>Neoptera</taxon>
        <taxon>Endopterygota</taxon>
        <taxon>Hymenoptera</taxon>
        <taxon>Apocrita</taxon>
        <taxon>Aculeata</taxon>
        <taxon>Formicoidea</taxon>
        <taxon>Formicidae</taxon>
        <taxon>Ponerinae</taxon>
        <taxon>Ponerini</taxon>
        <taxon>Dinoponera</taxon>
    </lineage>
</organism>
<gene>
    <name evidence="11" type="primary">LOC106740806</name>
</gene>
<dbReference type="PROSITE" id="PS51914">
    <property type="entry name" value="MRH"/>
    <property type="match status" value="1"/>
</dbReference>
<dbReference type="GO" id="GO:0005509">
    <property type="term" value="F:calcium ion binding"/>
    <property type="evidence" value="ECO:0007669"/>
    <property type="project" value="InterPro"/>
</dbReference>
<dbReference type="InterPro" id="IPR039794">
    <property type="entry name" value="Gtb1-like"/>
</dbReference>
<evidence type="ECO:0000259" key="8">
    <source>
        <dbReference type="PROSITE" id="PS50222"/>
    </source>
</evidence>
<dbReference type="AlphaFoldDB" id="A0A6P3WNT2"/>
<dbReference type="SUPFAM" id="SSF50911">
    <property type="entry name" value="Mannose 6-phosphate receptor domain"/>
    <property type="match status" value="1"/>
</dbReference>
<dbReference type="Gene3D" id="2.70.130.10">
    <property type="entry name" value="Mannose-6-phosphate receptor binding domain"/>
    <property type="match status" value="1"/>
</dbReference>
<evidence type="ECO:0000256" key="6">
    <source>
        <dbReference type="SAM" id="MobiDB-lite"/>
    </source>
</evidence>
<dbReference type="InterPro" id="IPR044865">
    <property type="entry name" value="MRH_dom"/>
</dbReference>
<feature type="domain" description="EF-hand" evidence="8">
    <location>
        <begin position="229"/>
        <end position="264"/>
    </location>
</feature>
<feature type="signal peptide" evidence="7">
    <location>
        <begin position="1"/>
        <end position="22"/>
    </location>
</feature>
<dbReference type="InterPro" id="IPR036607">
    <property type="entry name" value="PRKCSH"/>
</dbReference>
<feature type="region of interest" description="Disordered" evidence="6">
    <location>
        <begin position="315"/>
        <end position="360"/>
    </location>
</feature>
<keyword evidence="10" id="KW-1185">Reference proteome</keyword>
<dbReference type="Proteomes" id="UP000515204">
    <property type="component" value="Unplaced"/>
</dbReference>
<feature type="chain" id="PRO_5028144608" description="Glucosidase 2 subunit beta" evidence="7">
    <location>
        <begin position="23"/>
        <end position="552"/>
    </location>
</feature>
<dbReference type="PROSITE" id="PS00018">
    <property type="entry name" value="EF_HAND_1"/>
    <property type="match status" value="1"/>
</dbReference>
<name>A0A6P3WNT2_DINQU</name>
<evidence type="ECO:0000256" key="4">
    <source>
        <dbReference type="ARBA" id="ARBA00023157"/>
    </source>
</evidence>
<keyword evidence="2 7" id="KW-0732">Signal</keyword>
<feature type="compositionally biased region" description="Acidic residues" evidence="6">
    <location>
        <begin position="319"/>
        <end position="360"/>
    </location>
</feature>
<dbReference type="PANTHER" id="PTHR12630:SF1">
    <property type="entry name" value="GLUCOSIDASE 2 SUBUNIT BETA"/>
    <property type="match status" value="1"/>
</dbReference>
<keyword evidence="5" id="KW-0175">Coiled coil</keyword>
<evidence type="ECO:0000256" key="5">
    <source>
        <dbReference type="SAM" id="Coils"/>
    </source>
</evidence>
<dbReference type="Pfam" id="PF13015">
    <property type="entry name" value="PRKCSH_1"/>
    <property type="match status" value="1"/>
</dbReference>
<sequence>MDRYATWLSLLYVSGSVLLAHTSHVAGSTTIRGVPLAMRSMYSPSREFFECLDGSMLIPFSNVNDNYCDCADASDEPGTSACGNGIFYCENAGHQPHYVPSSWVNDGVCDCCDASDEYDYPSESKCQNTCHILAKEAKLVQQKAEQQARDGNKVRLEMVSKGKAIKAEYRSQLVKLRASYEEAELMKKEKEILKAQTEEREKLALEKYKPAEPVTEEESLVASETRMLLIDPELEKCFRILDENNDGTLTLHEVEQRVLDGKNIPSSVTVHDSKYVLFGQLAGTWDEFLSMAREKEHHEVKLAVEKIKAIAGYPIREISDDEGEEGEEDEGDIGEREEEETESDAEAEAETGVEKETEDTIQYDEETQALIDEANSARERLQEAEKAVSELQSEINQLEVKLRHNYGPDDEFASLHGECFEYTDMEYIYKLCLYDKATQRSKSHGGSEVNLGQFNRFVGPTGNKFSRMEYDKGLTCWNGPPRSTLVTLSCGTETKLISVTEPSRCEYAMELTTPALCRTDSIETADAQQTPDVQQTLDEQPTSDEQHAHDEL</sequence>
<feature type="coiled-coil region" evidence="5">
    <location>
        <begin position="364"/>
        <end position="401"/>
    </location>
</feature>